<reference evidence="3 4" key="1">
    <citation type="submission" date="2021-05" db="EMBL/GenBank/DDBJ databases">
        <title>Novel Bacillus species.</title>
        <authorList>
            <person name="Liu G."/>
        </authorList>
    </citation>
    <scope>NUCLEOTIDE SEQUENCE [LARGE SCALE GENOMIC DNA]</scope>
    <source>
        <strain evidence="3 4">FJAT-49732</strain>
    </source>
</reference>
<feature type="domain" description="LiaF transmembrane" evidence="2">
    <location>
        <begin position="11"/>
        <end position="84"/>
    </location>
</feature>
<keyword evidence="1" id="KW-0812">Transmembrane</keyword>
<comment type="caution">
    <text evidence="3">The sequence shown here is derived from an EMBL/GenBank/DDBJ whole genome shotgun (WGS) entry which is preliminary data.</text>
</comment>
<name>A0A942YIY6_9BACI</name>
<protein>
    <recommendedName>
        <fullName evidence="2">LiaF transmembrane domain-containing protein</fullName>
    </recommendedName>
</protein>
<feature type="transmembrane region" description="Helical" evidence="1">
    <location>
        <begin position="39"/>
        <end position="57"/>
    </location>
</feature>
<dbReference type="Proteomes" id="UP000682713">
    <property type="component" value="Unassembled WGS sequence"/>
</dbReference>
<dbReference type="InterPro" id="IPR054331">
    <property type="entry name" value="LiaF_TM"/>
</dbReference>
<dbReference type="AlphaFoldDB" id="A0A942YIY6"/>
<evidence type="ECO:0000313" key="4">
    <source>
        <dbReference type="Proteomes" id="UP000682713"/>
    </source>
</evidence>
<dbReference type="RefSeq" id="WP_213108868.1">
    <property type="nucleotide sequence ID" value="NZ_JAGYPJ010000001.1"/>
</dbReference>
<evidence type="ECO:0000259" key="2">
    <source>
        <dbReference type="Pfam" id="PF22570"/>
    </source>
</evidence>
<gene>
    <name evidence="3" type="ORF">KHA93_00185</name>
</gene>
<evidence type="ECO:0000313" key="3">
    <source>
        <dbReference type="EMBL" id="MBS4198077.1"/>
    </source>
</evidence>
<sequence>MRTWRVGSFSMGGALVFLGVFLLLQQVLDWDPAVALLSWWPVLFIILGIEILVYLSFFNKENSHVKYDFMSIIFIGFIGTVGLGVALLQTVGLLDAANQYISADVKTVDLPKYEETMLDGITRVQVDTGPYPVTIESTPSKTMTMFGTYRGNVDKKGFPVKEVSDYALVEKHGDTIYIRFKEIPYKRYSSFSGQMEPTLLIPENMNLEVNGKGNSLALKPRNMQSDWEVVNGGYLDIMVSKETNVTLEVQDSRNLDDGKWKNIQKVQNEYEDEETVKSASRTFGSGKHTIFIKNADGVHIK</sequence>
<dbReference type="EMBL" id="JAGYPJ010000001">
    <property type="protein sequence ID" value="MBS4198077.1"/>
    <property type="molecule type" value="Genomic_DNA"/>
</dbReference>
<keyword evidence="4" id="KW-1185">Reference proteome</keyword>
<evidence type="ECO:0000256" key="1">
    <source>
        <dbReference type="SAM" id="Phobius"/>
    </source>
</evidence>
<organism evidence="3 4">
    <name type="scientific">Lederbergia citrisecunda</name>
    <dbReference type="NCBI Taxonomy" id="2833583"/>
    <lineage>
        <taxon>Bacteria</taxon>
        <taxon>Bacillati</taxon>
        <taxon>Bacillota</taxon>
        <taxon>Bacilli</taxon>
        <taxon>Bacillales</taxon>
        <taxon>Bacillaceae</taxon>
        <taxon>Lederbergia</taxon>
    </lineage>
</organism>
<accession>A0A942YIY6</accession>
<proteinExistence type="predicted"/>
<dbReference type="Pfam" id="PF22570">
    <property type="entry name" value="LiaF-TM"/>
    <property type="match status" value="1"/>
</dbReference>
<keyword evidence="1" id="KW-1133">Transmembrane helix</keyword>
<feature type="transmembrane region" description="Helical" evidence="1">
    <location>
        <begin position="69"/>
        <end position="88"/>
    </location>
</feature>
<keyword evidence="1" id="KW-0472">Membrane</keyword>